<dbReference type="EMBL" id="BMAT01005115">
    <property type="protein sequence ID" value="GFR87817.1"/>
    <property type="molecule type" value="Genomic_DNA"/>
</dbReference>
<accession>A0AAV4GPW3</accession>
<proteinExistence type="predicted"/>
<dbReference type="AlphaFoldDB" id="A0AAV4GPW3"/>
<dbReference type="Proteomes" id="UP000762676">
    <property type="component" value="Unassembled WGS sequence"/>
</dbReference>
<evidence type="ECO:0000313" key="1">
    <source>
        <dbReference type="EMBL" id="GFR87817.1"/>
    </source>
</evidence>
<sequence length="66" mass="7583">MFSDEPHYVDDCFNDTLMPASVDNVKRIQSKIDALEAQKFANFEKALTRAFELFRKVSETMKHAGV</sequence>
<reference evidence="1 2" key="1">
    <citation type="journal article" date="2021" name="Elife">
        <title>Chloroplast acquisition without the gene transfer in kleptoplastic sea slugs, Plakobranchus ocellatus.</title>
        <authorList>
            <person name="Maeda T."/>
            <person name="Takahashi S."/>
            <person name="Yoshida T."/>
            <person name="Shimamura S."/>
            <person name="Takaki Y."/>
            <person name="Nagai Y."/>
            <person name="Toyoda A."/>
            <person name="Suzuki Y."/>
            <person name="Arimoto A."/>
            <person name="Ishii H."/>
            <person name="Satoh N."/>
            <person name="Nishiyama T."/>
            <person name="Hasebe M."/>
            <person name="Maruyama T."/>
            <person name="Minagawa J."/>
            <person name="Obokata J."/>
            <person name="Shigenobu S."/>
        </authorList>
    </citation>
    <scope>NUCLEOTIDE SEQUENCE [LARGE SCALE GENOMIC DNA]</scope>
</reference>
<evidence type="ECO:0000313" key="2">
    <source>
        <dbReference type="Proteomes" id="UP000762676"/>
    </source>
</evidence>
<name>A0AAV4GPW3_9GAST</name>
<protein>
    <submittedName>
        <fullName evidence="1">Voltage-dependent calcium channel alpha-2/delta, invertebrate</fullName>
    </submittedName>
</protein>
<comment type="caution">
    <text evidence="1">The sequence shown here is derived from an EMBL/GenBank/DDBJ whole genome shotgun (WGS) entry which is preliminary data.</text>
</comment>
<keyword evidence="2" id="KW-1185">Reference proteome</keyword>
<organism evidence="1 2">
    <name type="scientific">Elysia marginata</name>
    <dbReference type="NCBI Taxonomy" id="1093978"/>
    <lineage>
        <taxon>Eukaryota</taxon>
        <taxon>Metazoa</taxon>
        <taxon>Spiralia</taxon>
        <taxon>Lophotrochozoa</taxon>
        <taxon>Mollusca</taxon>
        <taxon>Gastropoda</taxon>
        <taxon>Heterobranchia</taxon>
        <taxon>Euthyneura</taxon>
        <taxon>Panpulmonata</taxon>
        <taxon>Sacoglossa</taxon>
        <taxon>Placobranchoidea</taxon>
        <taxon>Plakobranchidae</taxon>
        <taxon>Elysia</taxon>
    </lineage>
</organism>
<gene>
    <name evidence="1" type="ORF">ElyMa_002502700</name>
</gene>